<dbReference type="PROSITE" id="PS00329">
    <property type="entry name" value="HSP70_2"/>
    <property type="match status" value="1"/>
</dbReference>
<comment type="similarity">
    <text evidence="3">Belongs to the heat shock protein 70 family.</text>
</comment>
<evidence type="ECO:0000313" key="4">
    <source>
        <dbReference type="EMBL" id="QKE30554.1"/>
    </source>
</evidence>
<accession>A0A6M8F0W3</accession>
<dbReference type="SUPFAM" id="SSF100920">
    <property type="entry name" value="Heat shock protein 70kD (HSP70), peptide-binding domain"/>
    <property type="match status" value="1"/>
</dbReference>
<dbReference type="Pfam" id="PF00012">
    <property type="entry name" value="HSP70"/>
    <property type="match status" value="1"/>
</dbReference>
<proteinExistence type="inferred from homology"/>
<dbReference type="Gene3D" id="3.90.640.10">
    <property type="entry name" value="Actin, Chain A, domain 4"/>
    <property type="match status" value="1"/>
</dbReference>
<dbReference type="PANTHER" id="PTHR19375">
    <property type="entry name" value="HEAT SHOCK PROTEIN 70KDA"/>
    <property type="match status" value="1"/>
</dbReference>
<organism evidence="4">
    <name type="scientific">Ginger chlorotic fleck-associated virus</name>
    <dbReference type="NCBI Taxonomy" id="2739639"/>
    <lineage>
        <taxon>Viruses</taxon>
        <taxon>Riboviria</taxon>
        <taxon>Orthornavirae</taxon>
        <taxon>Kitrinoviricota</taxon>
        <taxon>Alsuviricetes</taxon>
        <taxon>Martellivirales</taxon>
        <taxon>Closteroviridae</taxon>
        <taxon>Ampelovirus</taxon>
    </lineage>
</organism>
<dbReference type="InterPro" id="IPR029047">
    <property type="entry name" value="HSP70_peptide-bd_sf"/>
</dbReference>
<dbReference type="PRINTS" id="PR00301">
    <property type="entry name" value="HEATSHOCK70"/>
</dbReference>
<reference evidence="4" key="1">
    <citation type="journal article" date="2020" name="J. Virol. Methods">
        <title>Development of reverse transcription loop-mediated isothermal amplification (RT-LAMP) and reverse transcription recombinase polymerase amplification (RT-RPA) assays for the detection of two novel viruses infecting ginger.</title>
        <authorList>
            <person name="Naveen K.P."/>
            <person name="Bhat A.I."/>
        </authorList>
    </citation>
    <scope>NUCLEOTIDE SEQUENCE</scope>
    <source>
        <strain evidence="4">CLT</strain>
    </source>
</reference>
<name>A0A6M8F0W3_9CLOS</name>
<dbReference type="InterPro" id="IPR013126">
    <property type="entry name" value="Hsp_70_fam"/>
</dbReference>
<gene>
    <name evidence="4" type="primary">HSP70h</name>
</gene>
<keyword evidence="2 3" id="KW-0067">ATP-binding</keyword>
<dbReference type="Gene3D" id="3.30.420.40">
    <property type="match status" value="2"/>
</dbReference>
<evidence type="ECO:0000256" key="2">
    <source>
        <dbReference type="ARBA" id="ARBA00022840"/>
    </source>
</evidence>
<dbReference type="EMBL" id="MN581045">
    <property type="protein sequence ID" value="QKE30554.1"/>
    <property type="molecule type" value="Genomic_RNA"/>
</dbReference>
<keyword evidence="4" id="KW-0346">Stress response</keyword>
<sequence>MEVGIDFGTTYSTLSFSPARGTDGCVVERDTIYIPTVVGYRADGTYAIGRGALLEPGLVIYRDIKRYFGMNKYNERQFREKLKPQIEIVVGEWSCGIGPVGGARNQTRSVIGLAAHFVSALVQLAVKTTGQQVTVSVCSVPAEYNTYFRSFIFEACRMADISVQAVVNEPTAAGLSTFIKIPKGSIKYLLVYDFGGGTFDSSLMVVGNSYVCVLDSAGDNHLGGRDVDNALLDWLEQNASLDVSNFSQFAMEALKIDMVDNPLKTLRKIISKTGTVSEFVFTYADFARLCAPFVERAKTVVKELLRRNSVRECTAVLIGGSSVLPGVSNSVASLSGVRRVIFERTTYRAAVALGAALYAQTFSGVNRYRLIDSVSSTLADERLPLKAVAVFPKGHPIPAVVEVDYTMPNYDTGVVLHEGENPFINNLPRTYSADVKLTDFRARESYKQKFSVSEDGRLEVSMGDRMLENLVKPKVPPRSDFPEIFVSSDDRRIGPEVAEIKAFYAKFLNKPNLPQLEKVERSLIYKANGLAG</sequence>
<dbReference type="GO" id="GO:0140662">
    <property type="term" value="F:ATP-dependent protein folding chaperone"/>
    <property type="evidence" value="ECO:0007669"/>
    <property type="project" value="InterPro"/>
</dbReference>
<dbReference type="InterPro" id="IPR018181">
    <property type="entry name" value="Heat_shock_70_CS"/>
</dbReference>
<dbReference type="SUPFAM" id="SSF53067">
    <property type="entry name" value="Actin-like ATPase domain"/>
    <property type="match status" value="2"/>
</dbReference>
<evidence type="ECO:0000256" key="3">
    <source>
        <dbReference type="RuleBase" id="RU003322"/>
    </source>
</evidence>
<dbReference type="GO" id="GO:0005524">
    <property type="term" value="F:ATP binding"/>
    <property type="evidence" value="ECO:0007669"/>
    <property type="project" value="UniProtKB-KW"/>
</dbReference>
<keyword evidence="1 3" id="KW-0547">Nucleotide-binding</keyword>
<protein>
    <submittedName>
        <fullName evidence="4">Heat shock protein 70-like protein</fullName>
    </submittedName>
</protein>
<evidence type="ECO:0000256" key="1">
    <source>
        <dbReference type="ARBA" id="ARBA00022741"/>
    </source>
</evidence>
<dbReference type="InterPro" id="IPR043129">
    <property type="entry name" value="ATPase_NBD"/>
</dbReference>